<evidence type="ECO:0000256" key="7">
    <source>
        <dbReference type="ARBA" id="ARBA00023118"/>
    </source>
</evidence>
<comment type="cofactor">
    <cofactor evidence="1">
        <name>[4Fe-4S] cluster</name>
        <dbReference type="ChEBI" id="CHEBI:49883"/>
    </cofactor>
</comment>
<dbReference type="PANTHER" id="PTHR21339">
    <property type="entry name" value="RADICAL S-ADENOSYL METHIONINE DOMAIN-CONTAINING PROTEIN 2"/>
    <property type="match status" value="1"/>
</dbReference>
<evidence type="ECO:0000256" key="2">
    <source>
        <dbReference type="ARBA" id="ARBA00022485"/>
    </source>
</evidence>
<evidence type="ECO:0000256" key="4">
    <source>
        <dbReference type="ARBA" id="ARBA00022723"/>
    </source>
</evidence>
<evidence type="ECO:0000256" key="6">
    <source>
        <dbReference type="ARBA" id="ARBA00023014"/>
    </source>
</evidence>
<dbReference type="SFLD" id="SFLDG01067">
    <property type="entry name" value="SPASM/twitch_domain_containing"/>
    <property type="match status" value="1"/>
</dbReference>
<evidence type="ECO:0000313" key="9">
    <source>
        <dbReference type="EMBL" id="CAE0294143.1"/>
    </source>
</evidence>
<dbReference type="NCBIfam" id="NF038283">
    <property type="entry name" value="viperin_w_prok"/>
    <property type="match status" value="1"/>
</dbReference>
<keyword evidence="2" id="KW-0004">4Fe-4S</keyword>
<dbReference type="EMBL" id="HBIC01044871">
    <property type="protein sequence ID" value="CAE0294143.1"/>
    <property type="molecule type" value="Transcribed_RNA"/>
</dbReference>
<name>A0A7S3MC66_9STRA</name>
<dbReference type="GO" id="GO:0046872">
    <property type="term" value="F:metal ion binding"/>
    <property type="evidence" value="ECO:0007669"/>
    <property type="project" value="UniProtKB-KW"/>
</dbReference>
<dbReference type="InterPro" id="IPR007197">
    <property type="entry name" value="rSAM"/>
</dbReference>
<proteinExistence type="predicted"/>
<keyword evidence="4" id="KW-0479">Metal-binding</keyword>
<dbReference type="GO" id="GO:0051607">
    <property type="term" value="P:defense response to virus"/>
    <property type="evidence" value="ECO:0007669"/>
    <property type="project" value="UniProtKB-KW"/>
</dbReference>
<dbReference type="InterPro" id="IPR013785">
    <property type="entry name" value="Aldolase_TIM"/>
</dbReference>
<dbReference type="Gene3D" id="3.20.20.70">
    <property type="entry name" value="Aldolase class I"/>
    <property type="match status" value="1"/>
</dbReference>
<dbReference type="PROSITE" id="PS51918">
    <property type="entry name" value="RADICAL_SAM"/>
    <property type="match status" value="1"/>
</dbReference>
<accession>A0A7S3MC66</accession>
<keyword evidence="7" id="KW-0051">Antiviral defense</keyword>
<evidence type="ECO:0000256" key="1">
    <source>
        <dbReference type="ARBA" id="ARBA00001966"/>
    </source>
</evidence>
<dbReference type="SFLD" id="SFLDS00029">
    <property type="entry name" value="Radical_SAM"/>
    <property type="match status" value="1"/>
</dbReference>
<dbReference type="SUPFAM" id="SSF102114">
    <property type="entry name" value="Radical SAM enzymes"/>
    <property type="match status" value="1"/>
</dbReference>
<dbReference type="SMART" id="SM00729">
    <property type="entry name" value="Elp3"/>
    <property type="match status" value="1"/>
</dbReference>
<dbReference type="Pfam" id="PF04055">
    <property type="entry name" value="Radical_SAM"/>
    <property type="match status" value="1"/>
</dbReference>
<dbReference type="GO" id="GO:0051539">
    <property type="term" value="F:4 iron, 4 sulfur cluster binding"/>
    <property type="evidence" value="ECO:0007669"/>
    <property type="project" value="UniProtKB-KW"/>
</dbReference>
<dbReference type="AlphaFoldDB" id="A0A7S3MC66"/>
<protein>
    <recommendedName>
        <fullName evidence="8">Radical SAM core domain-containing protein</fullName>
    </recommendedName>
</protein>
<dbReference type="SFLD" id="SFLDG01088">
    <property type="entry name" value="antiviral_proteins"/>
    <property type="match status" value="1"/>
</dbReference>
<keyword evidence="3" id="KW-0949">S-adenosyl-L-methionine</keyword>
<gene>
    <name evidence="9" type="ORF">SELO1098_LOCUS22995</name>
</gene>
<dbReference type="PANTHER" id="PTHR21339:SF0">
    <property type="entry name" value="S-ADENOSYLMETHIONINE-DEPENDENT NUCLEOTIDE DEHYDRATASE RSAD2"/>
    <property type="match status" value="1"/>
</dbReference>
<evidence type="ECO:0000256" key="3">
    <source>
        <dbReference type="ARBA" id="ARBA00022691"/>
    </source>
</evidence>
<evidence type="ECO:0000256" key="5">
    <source>
        <dbReference type="ARBA" id="ARBA00023004"/>
    </source>
</evidence>
<reference evidence="9" key="1">
    <citation type="submission" date="2021-01" db="EMBL/GenBank/DDBJ databases">
        <authorList>
            <person name="Corre E."/>
            <person name="Pelletier E."/>
            <person name="Niang G."/>
            <person name="Scheremetjew M."/>
            <person name="Finn R."/>
            <person name="Kale V."/>
            <person name="Holt S."/>
            <person name="Cochrane G."/>
            <person name="Meng A."/>
            <person name="Brown T."/>
            <person name="Cohen L."/>
        </authorList>
    </citation>
    <scope>NUCLEOTIDE SEQUENCE</scope>
    <source>
        <strain evidence="9">CCAP 955/1</strain>
    </source>
</reference>
<sequence>MGQKESTLKPIAVNYHFSRKCNYSCGFCFHTATSSDKLPLDQAKAVILQLSQAGCKKLNFAGGEPFLPDHTGKDNYLGEMVKYAKIECRFESVSIISNARFIKEEWMREYGRYLDMLGVSCDSALETTNKAIGRGKGDHTKHVKRAAELCHKYKIMFKLNTVVNSFNLEEDMSALVNEIKPMRWKIFQVLGVEGENNGVGAERDVGEFLISKEHFEAYVARHRHTVNNSDQIMKVEDNETMQASYVLVDEKGRFLDCSEGRKAPTRPILEVGVEAAWKELTSSKGGGFDAQAFERRDGRFDWTNRREAPGECGSGVGDGVIDIEDMGA</sequence>
<dbReference type="GO" id="GO:0003824">
    <property type="term" value="F:catalytic activity"/>
    <property type="evidence" value="ECO:0007669"/>
    <property type="project" value="InterPro"/>
</dbReference>
<keyword evidence="5" id="KW-0408">Iron</keyword>
<feature type="domain" description="Radical SAM core" evidence="8">
    <location>
        <begin position="7"/>
        <end position="228"/>
    </location>
</feature>
<evidence type="ECO:0000259" key="8">
    <source>
        <dbReference type="PROSITE" id="PS51918"/>
    </source>
</evidence>
<keyword evidence="6" id="KW-0411">Iron-sulfur</keyword>
<organism evidence="9">
    <name type="scientific">Spumella elongata</name>
    <dbReference type="NCBI Taxonomy" id="89044"/>
    <lineage>
        <taxon>Eukaryota</taxon>
        <taxon>Sar</taxon>
        <taxon>Stramenopiles</taxon>
        <taxon>Ochrophyta</taxon>
        <taxon>Chrysophyceae</taxon>
        <taxon>Chromulinales</taxon>
        <taxon>Chromulinaceae</taxon>
        <taxon>Spumella</taxon>
    </lineage>
</organism>
<dbReference type="InterPro" id="IPR006638">
    <property type="entry name" value="Elp3/MiaA/NifB-like_rSAM"/>
</dbReference>
<dbReference type="InterPro" id="IPR058240">
    <property type="entry name" value="rSAM_sf"/>
</dbReference>
<dbReference type="InterPro" id="IPR051196">
    <property type="entry name" value="RSAD2/Viperin_antiviral"/>
</dbReference>
<dbReference type="CDD" id="cd01335">
    <property type="entry name" value="Radical_SAM"/>
    <property type="match status" value="1"/>
</dbReference>